<evidence type="ECO:0000313" key="7">
    <source>
        <dbReference type="EMBL" id="MCD9878905.1"/>
    </source>
</evidence>
<dbReference type="GO" id="GO:0015940">
    <property type="term" value="P:pantothenate biosynthetic process"/>
    <property type="evidence" value="ECO:0007669"/>
    <property type="project" value="UniProtKB-KW"/>
</dbReference>
<dbReference type="InterPro" id="IPR003710">
    <property type="entry name" value="ApbA"/>
</dbReference>
<comment type="catalytic activity">
    <reaction evidence="4">
        <text>(R)-pantoate + NADP(+) = 2-dehydropantoate + NADPH + H(+)</text>
        <dbReference type="Rhea" id="RHEA:16233"/>
        <dbReference type="ChEBI" id="CHEBI:11561"/>
        <dbReference type="ChEBI" id="CHEBI:15378"/>
        <dbReference type="ChEBI" id="CHEBI:15980"/>
        <dbReference type="ChEBI" id="CHEBI:57783"/>
        <dbReference type="ChEBI" id="CHEBI:58349"/>
        <dbReference type="EC" id="1.1.1.169"/>
    </reaction>
</comment>
<keyword evidence="3 4" id="KW-0560">Oxidoreductase</keyword>
<protein>
    <recommendedName>
        <fullName evidence="4">2-dehydropantoate 2-reductase</fullName>
        <ecNumber evidence="4">1.1.1.169</ecNumber>
    </recommendedName>
    <alternativeName>
        <fullName evidence="4">Ketopantoate reductase</fullName>
    </alternativeName>
</protein>
<comment type="function">
    <text evidence="4">Catalyzes the NADPH-dependent reduction of ketopantoate into pantoic acid.</text>
</comment>
<dbReference type="PANTHER" id="PTHR21708:SF26">
    <property type="entry name" value="2-DEHYDROPANTOATE 2-REDUCTASE"/>
    <property type="match status" value="1"/>
</dbReference>
<dbReference type="Gene3D" id="3.40.50.720">
    <property type="entry name" value="NAD(P)-binding Rossmann-like Domain"/>
    <property type="match status" value="1"/>
</dbReference>
<dbReference type="InterPro" id="IPR013332">
    <property type="entry name" value="KPR_N"/>
</dbReference>
<dbReference type="Pfam" id="PF08546">
    <property type="entry name" value="ApbA_C"/>
    <property type="match status" value="1"/>
</dbReference>
<comment type="pathway">
    <text evidence="4">Cofactor biosynthesis; (R)-pantothenate biosynthesis; (R)-pantoate from 3-methyl-2-oxobutanoate: step 2/2.</text>
</comment>
<dbReference type="EC" id="1.1.1.169" evidence="4"/>
<name>A0A9Q3VXR6_9ACTN</name>
<organism evidence="7 8">
    <name type="scientific">Streptomyces guryensis</name>
    <dbReference type="NCBI Taxonomy" id="2886947"/>
    <lineage>
        <taxon>Bacteria</taxon>
        <taxon>Bacillati</taxon>
        <taxon>Actinomycetota</taxon>
        <taxon>Actinomycetes</taxon>
        <taxon>Kitasatosporales</taxon>
        <taxon>Streptomycetaceae</taxon>
        <taxon>Streptomyces</taxon>
    </lineage>
</organism>
<dbReference type="Proteomes" id="UP001108029">
    <property type="component" value="Unassembled WGS sequence"/>
</dbReference>
<feature type="domain" description="Ketopantoate reductase N-terminal" evidence="5">
    <location>
        <begin position="4"/>
        <end position="151"/>
    </location>
</feature>
<evidence type="ECO:0000256" key="2">
    <source>
        <dbReference type="ARBA" id="ARBA00022857"/>
    </source>
</evidence>
<dbReference type="Gene3D" id="1.10.1040.10">
    <property type="entry name" value="N-(1-d-carboxylethyl)-l-norvaline Dehydrogenase, domain 2"/>
    <property type="match status" value="1"/>
</dbReference>
<dbReference type="InterPro" id="IPR013328">
    <property type="entry name" value="6PGD_dom2"/>
</dbReference>
<dbReference type="GO" id="GO:0008677">
    <property type="term" value="F:2-dehydropantoate 2-reductase activity"/>
    <property type="evidence" value="ECO:0007669"/>
    <property type="project" value="UniProtKB-EC"/>
</dbReference>
<evidence type="ECO:0000259" key="5">
    <source>
        <dbReference type="Pfam" id="PF02558"/>
    </source>
</evidence>
<evidence type="ECO:0000259" key="6">
    <source>
        <dbReference type="Pfam" id="PF08546"/>
    </source>
</evidence>
<evidence type="ECO:0000313" key="8">
    <source>
        <dbReference type="Proteomes" id="UP001108029"/>
    </source>
</evidence>
<dbReference type="SUPFAM" id="SSF48179">
    <property type="entry name" value="6-phosphogluconate dehydrogenase C-terminal domain-like"/>
    <property type="match status" value="1"/>
</dbReference>
<dbReference type="InterPro" id="IPR013752">
    <property type="entry name" value="KPA_reductase"/>
</dbReference>
<dbReference type="RefSeq" id="WP_232653106.1">
    <property type="nucleotide sequence ID" value="NZ_JAJSBI010000024.1"/>
</dbReference>
<feature type="domain" description="Ketopantoate reductase C-terminal" evidence="6">
    <location>
        <begin position="178"/>
        <end position="297"/>
    </location>
</feature>
<comment type="caution">
    <text evidence="7">The sequence shown here is derived from an EMBL/GenBank/DDBJ whole genome shotgun (WGS) entry which is preliminary data.</text>
</comment>
<dbReference type="PANTHER" id="PTHR21708">
    <property type="entry name" value="PROBABLE 2-DEHYDROPANTOATE 2-REDUCTASE"/>
    <property type="match status" value="1"/>
</dbReference>
<dbReference type="AlphaFoldDB" id="A0A9Q3VXR6"/>
<keyword evidence="8" id="KW-1185">Reference proteome</keyword>
<dbReference type="Pfam" id="PF02558">
    <property type="entry name" value="ApbA"/>
    <property type="match status" value="1"/>
</dbReference>
<keyword evidence="4" id="KW-0566">Pantothenate biosynthesis</keyword>
<keyword evidence="2 4" id="KW-0521">NADP</keyword>
<reference evidence="7" key="1">
    <citation type="submission" date="2021-12" db="EMBL/GenBank/DDBJ databases">
        <authorList>
            <person name="Lee J.-H."/>
            <person name="Kim S.-B."/>
        </authorList>
    </citation>
    <scope>NUCLEOTIDE SEQUENCE</scope>
    <source>
        <strain evidence="7">NR30</strain>
    </source>
</reference>
<evidence type="ECO:0000256" key="3">
    <source>
        <dbReference type="ARBA" id="ARBA00023002"/>
    </source>
</evidence>
<accession>A0A9Q3VXR6</accession>
<dbReference type="FunFam" id="1.10.1040.10:FF:000017">
    <property type="entry name" value="2-dehydropantoate 2-reductase"/>
    <property type="match status" value="1"/>
</dbReference>
<comment type="similarity">
    <text evidence="1 4">Belongs to the ketopantoate reductase family.</text>
</comment>
<dbReference type="SUPFAM" id="SSF51735">
    <property type="entry name" value="NAD(P)-binding Rossmann-fold domains"/>
    <property type="match status" value="1"/>
</dbReference>
<dbReference type="InterPro" id="IPR008927">
    <property type="entry name" value="6-PGluconate_DH-like_C_sf"/>
</dbReference>
<dbReference type="InterPro" id="IPR051402">
    <property type="entry name" value="KPR-Related"/>
</dbReference>
<proteinExistence type="inferred from homology"/>
<sequence length="315" mass="33051">MRALVVGAGATGGYFGGRLLEAGRDVTFLVRPGRAAQLSAHGLMIRSPHGSVRLAPKPVTARDLTEPYDLVLLTVKAYTLEQAVEDIAPAVGPRTVILPVLNGLRHAHLLEQKYGGHRVAGGVCLITTTLDPDGGVRQLGGQQELRYGPWQTPGPAALPALGPWLDGVGFTARPSPGIRQEMWEKWVYVAAVGAVTCLMRGLVGEVVAAPGGADFAGRVVAECAAVAAACGHPARAEALRRARATLTEPGSTTASSLYRDLLRGGPVEADHILGDLVERGAEHGVDTPLLGLAYTQLCVYQQALSRADRTGPMEV</sequence>
<dbReference type="GO" id="GO:0005737">
    <property type="term" value="C:cytoplasm"/>
    <property type="evidence" value="ECO:0007669"/>
    <property type="project" value="TreeGrafter"/>
</dbReference>
<gene>
    <name evidence="7" type="ORF">LJ657_35935</name>
</gene>
<evidence type="ECO:0000256" key="1">
    <source>
        <dbReference type="ARBA" id="ARBA00007870"/>
    </source>
</evidence>
<dbReference type="EMBL" id="JAJSBI010000024">
    <property type="protein sequence ID" value="MCD9878905.1"/>
    <property type="molecule type" value="Genomic_DNA"/>
</dbReference>
<dbReference type="FunFam" id="3.40.50.720:FF:000307">
    <property type="entry name" value="2-dehydropantoate 2-reductase"/>
    <property type="match status" value="1"/>
</dbReference>
<dbReference type="NCBIfam" id="TIGR00745">
    <property type="entry name" value="apbA_panE"/>
    <property type="match status" value="1"/>
</dbReference>
<dbReference type="InterPro" id="IPR036291">
    <property type="entry name" value="NAD(P)-bd_dom_sf"/>
</dbReference>
<evidence type="ECO:0000256" key="4">
    <source>
        <dbReference type="RuleBase" id="RU362068"/>
    </source>
</evidence>